<dbReference type="InterPro" id="IPR052524">
    <property type="entry name" value="MFS_Cyanate_Porter"/>
</dbReference>
<evidence type="ECO:0000313" key="8">
    <source>
        <dbReference type="Proteomes" id="UP000255355"/>
    </source>
</evidence>
<comment type="caution">
    <text evidence="7">The sequence shown here is derived from an EMBL/GenBank/DDBJ whole genome shotgun (WGS) entry which is preliminary data.</text>
</comment>
<dbReference type="RefSeq" id="WP_068012315.1">
    <property type="nucleotide sequence ID" value="NZ_QQAZ01000003.1"/>
</dbReference>
<feature type="domain" description="Major facilitator superfamily (MFS) profile" evidence="6">
    <location>
        <begin position="12"/>
        <end position="394"/>
    </location>
</feature>
<feature type="transmembrane region" description="Helical" evidence="5">
    <location>
        <begin position="167"/>
        <end position="186"/>
    </location>
</feature>
<keyword evidence="4 5" id="KW-0472">Membrane</keyword>
<dbReference type="Proteomes" id="UP000255355">
    <property type="component" value="Unassembled WGS sequence"/>
</dbReference>
<dbReference type="InterPro" id="IPR036259">
    <property type="entry name" value="MFS_trans_sf"/>
</dbReference>
<feature type="transmembrane region" description="Helical" evidence="5">
    <location>
        <begin position="81"/>
        <end position="98"/>
    </location>
</feature>
<dbReference type="InterPro" id="IPR020846">
    <property type="entry name" value="MFS_dom"/>
</dbReference>
<dbReference type="STRING" id="1210089.GCA_001613165_00001"/>
<feature type="transmembrane region" description="Helical" evidence="5">
    <location>
        <begin position="337"/>
        <end position="361"/>
    </location>
</feature>
<dbReference type="Gene3D" id="1.20.1250.20">
    <property type="entry name" value="MFS general substrate transporter like domains"/>
    <property type="match status" value="1"/>
</dbReference>
<feature type="transmembrane region" description="Helical" evidence="5">
    <location>
        <begin position="281"/>
        <end position="300"/>
    </location>
</feature>
<keyword evidence="2 5" id="KW-0812">Transmembrane</keyword>
<feature type="transmembrane region" description="Helical" evidence="5">
    <location>
        <begin position="215"/>
        <end position="239"/>
    </location>
</feature>
<name>A0A370HA94_9NOCA</name>
<dbReference type="GO" id="GO:0022857">
    <property type="term" value="F:transmembrane transporter activity"/>
    <property type="evidence" value="ECO:0007669"/>
    <property type="project" value="InterPro"/>
</dbReference>
<evidence type="ECO:0000256" key="5">
    <source>
        <dbReference type="SAM" id="Phobius"/>
    </source>
</evidence>
<evidence type="ECO:0000259" key="6">
    <source>
        <dbReference type="PROSITE" id="PS50850"/>
    </source>
</evidence>
<sequence>MTVSVAGRGRDTTAVVVIAVVLVGVNLRAALTGVGPLLPNIVADTGMSAAWGGLLTALPLVAFAVLSPLAARMAQQGARRLVAPALAVLLIGLLVRSIPGLSALFLGTVILSAAIAFANVLLPSIVRGSVPEARITTVTAGYATAMTAAAATASGIAVPLADHLPGGWRTALAAWALPAAVALVAWRLPGASVRRRSQQDTVTEGHARIPWRSGVAWQVSLFFGLQSLGFYATIAWLPSILRDNGITAREAGFYLFGFQLIGLLALNAVPLLPRALRVPRVLAAAASLLNVASVLLLAFVPRLAPLAVVGTGIGAGICLVLAMSFQSERAADAAGAAALAGMAQSVGYLVAAVGPLLLGLLHAATGGWAPALITLALLTAVQAVVGYGAGRARTVT</sequence>
<dbReference type="PANTHER" id="PTHR23523">
    <property type="match status" value="1"/>
</dbReference>
<evidence type="ECO:0000313" key="7">
    <source>
        <dbReference type="EMBL" id="RDI53439.1"/>
    </source>
</evidence>
<dbReference type="SUPFAM" id="SSF103473">
    <property type="entry name" value="MFS general substrate transporter"/>
    <property type="match status" value="1"/>
</dbReference>
<dbReference type="OrthoDB" id="5317164at2"/>
<keyword evidence="8" id="KW-1185">Reference proteome</keyword>
<feature type="transmembrane region" description="Helical" evidence="5">
    <location>
        <begin position="104"/>
        <end position="126"/>
    </location>
</feature>
<feature type="transmembrane region" description="Helical" evidence="5">
    <location>
        <begin position="138"/>
        <end position="161"/>
    </location>
</feature>
<evidence type="ECO:0000256" key="3">
    <source>
        <dbReference type="ARBA" id="ARBA00022989"/>
    </source>
</evidence>
<feature type="transmembrane region" description="Helical" evidence="5">
    <location>
        <begin position="51"/>
        <end position="69"/>
    </location>
</feature>
<feature type="transmembrane region" description="Helical" evidence="5">
    <location>
        <begin position="251"/>
        <end position="269"/>
    </location>
</feature>
<dbReference type="PANTHER" id="PTHR23523:SF2">
    <property type="entry name" value="2-NITROIMIDAZOLE TRANSPORTER"/>
    <property type="match status" value="1"/>
</dbReference>
<feature type="transmembrane region" description="Helical" evidence="5">
    <location>
        <begin position="367"/>
        <end position="390"/>
    </location>
</feature>
<evidence type="ECO:0000256" key="4">
    <source>
        <dbReference type="ARBA" id="ARBA00023136"/>
    </source>
</evidence>
<comment type="subcellular location">
    <subcellularLocation>
        <location evidence="1">Cell membrane</location>
        <topology evidence="1">Multi-pass membrane protein</topology>
    </subcellularLocation>
</comment>
<dbReference type="AlphaFoldDB" id="A0A370HA94"/>
<reference evidence="7 8" key="1">
    <citation type="submission" date="2018-07" db="EMBL/GenBank/DDBJ databases">
        <title>Genomic Encyclopedia of Type Strains, Phase IV (KMG-IV): sequencing the most valuable type-strain genomes for metagenomic binning, comparative biology and taxonomic classification.</title>
        <authorList>
            <person name="Goeker M."/>
        </authorList>
    </citation>
    <scope>NUCLEOTIDE SEQUENCE [LARGE SCALE GENOMIC DNA]</scope>
    <source>
        <strain evidence="7 8">DSM 44952</strain>
    </source>
</reference>
<proteinExistence type="predicted"/>
<dbReference type="GO" id="GO:0005886">
    <property type="term" value="C:plasma membrane"/>
    <property type="evidence" value="ECO:0007669"/>
    <property type="project" value="UniProtKB-SubCell"/>
</dbReference>
<dbReference type="InterPro" id="IPR011701">
    <property type="entry name" value="MFS"/>
</dbReference>
<keyword evidence="3 5" id="KW-1133">Transmembrane helix</keyword>
<dbReference type="PROSITE" id="PS50850">
    <property type="entry name" value="MFS"/>
    <property type="match status" value="1"/>
</dbReference>
<gene>
    <name evidence="7" type="ORF">DFR68_103829</name>
</gene>
<protein>
    <submittedName>
        <fullName evidence="7">CP family cyanate transporter-like MFS transporter</fullName>
    </submittedName>
</protein>
<evidence type="ECO:0000256" key="2">
    <source>
        <dbReference type="ARBA" id="ARBA00022692"/>
    </source>
</evidence>
<accession>A0A370HA94</accession>
<dbReference type="Pfam" id="PF07690">
    <property type="entry name" value="MFS_1"/>
    <property type="match status" value="1"/>
</dbReference>
<feature type="transmembrane region" description="Helical" evidence="5">
    <location>
        <begin position="12"/>
        <end position="31"/>
    </location>
</feature>
<dbReference type="EMBL" id="QQAZ01000003">
    <property type="protein sequence ID" value="RDI53439.1"/>
    <property type="molecule type" value="Genomic_DNA"/>
</dbReference>
<organism evidence="7 8">
    <name type="scientific">Nocardia mexicana</name>
    <dbReference type="NCBI Taxonomy" id="279262"/>
    <lineage>
        <taxon>Bacteria</taxon>
        <taxon>Bacillati</taxon>
        <taxon>Actinomycetota</taxon>
        <taxon>Actinomycetes</taxon>
        <taxon>Mycobacteriales</taxon>
        <taxon>Nocardiaceae</taxon>
        <taxon>Nocardia</taxon>
    </lineage>
</organism>
<feature type="transmembrane region" description="Helical" evidence="5">
    <location>
        <begin position="306"/>
        <end position="325"/>
    </location>
</feature>
<evidence type="ECO:0000256" key="1">
    <source>
        <dbReference type="ARBA" id="ARBA00004651"/>
    </source>
</evidence>